<dbReference type="EMBL" id="CALYLO010000001">
    <property type="protein sequence ID" value="CAH8244107.1"/>
    <property type="molecule type" value="Genomic_DNA"/>
</dbReference>
<feature type="transmembrane region" description="Helical" evidence="1">
    <location>
        <begin position="155"/>
        <end position="176"/>
    </location>
</feature>
<dbReference type="Pfam" id="PF12679">
    <property type="entry name" value="ABC2_membrane_2"/>
    <property type="match status" value="1"/>
</dbReference>
<keyword evidence="1" id="KW-0812">Transmembrane</keyword>
<keyword evidence="3" id="KW-1185">Reference proteome</keyword>
<feature type="transmembrane region" description="Helical" evidence="1">
    <location>
        <begin position="21"/>
        <end position="39"/>
    </location>
</feature>
<evidence type="ECO:0000313" key="3">
    <source>
        <dbReference type="Proteomes" id="UP001154322"/>
    </source>
</evidence>
<keyword evidence="1" id="KW-0472">Membrane</keyword>
<dbReference type="PANTHER" id="PTHR37305:SF1">
    <property type="entry name" value="MEMBRANE PROTEIN"/>
    <property type="match status" value="1"/>
</dbReference>
<dbReference type="Proteomes" id="UP001154322">
    <property type="component" value="Unassembled WGS sequence"/>
</dbReference>
<organism evidence="2 3">
    <name type="scientific">Paenibacillus melissococcoides</name>
    <dbReference type="NCBI Taxonomy" id="2912268"/>
    <lineage>
        <taxon>Bacteria</taxon>
        <taxon>Bacillati</taxon>
        <taxon>Bacillota</taxon>
        <taxon>Bacilli</taxon>
        <taxon>Bacillales</taxon>
        <taxon>Paenibacillaceae</taxon>
        <taxon>Paenibacillus</taxon>
    </lineage>
</organism>
<comment type="caution">
    <text evidence="2">The sequence shown here is derived from an EMBL/GenBank/DDBJ whole genome shotgun (WGS) entry which is preliminary data.</text>
</comment>
<sequence>MSSLSSLIRNENMKIYRRPRTWAMIGVFLVALLMLTGILELDQNPNIRPDNWQQHLMESNQRLQQQISQPDTDPEMKLRLEKVLILNQYYLEHHMNPYEITLWSVVNVSANLLVLITLLTVIVSAGMLAAEYSWGTIKLLLVGPASRTKILFSKYISTILFACALLVLNFTISFALGACWRDSGT</sequence>
<evidence type="ECO:0000313" key="2">
    <source>
        <dbReference type="EMBL" id="CAH8244107.1"/>
    </source>
</evidence>
<gene>
    <name evidence="2" type="ORF">WJ0W_001346</name>
</gene>
<protein>
    <submittedName>
        <fullName evidence="2">ABC transporter permease</fullName>
    </submittedName>
</protein>
<evidence type="ECO:0000256" key="1">
    <source>
        <dbReference type="SAM" id="Phobius"/>
    </source>
</evidence>
<keyword evidence="1" id="KW-1133">Transmembrane helix</keyword>
<accession>A0ABN8TZG6</accession>
<feature type="transmembrane region" description="Helical" evidence="1">
    <location>
        <begin position="112"/>
        <end position="134"/>
    </location>
</feature>
<proteinExistence type="predicted"/>
<name>A0ABN8TZG6_9BACL</name>
<dbReference type="RefSeq" id="WP_249725172.1">
    <property type="nucleotide sequence ID" value="NZ_AP031286.1"/>
</dbReference>
<reference evidence="2" key="1">
    <citation type="submission" date="2022-06" db="EMBL/GenBank/DDBJ databases">
        <authorList>
            <person name="Dietemann V."/>
            <person name="Ory F."/>
            <person name="Dainat B."/>
            <person name="Oberhansli S."/>
        </authorList>
    </citation>
    <scope>NUCLEOTIDE SEQUENCE</scope>
    <source>
        <strain evidence="2">Ena-SAMPLE-TAB-26-04-2022-14:26:32:270-5432</strain>
    </source>
</reference>
<dbReference type="PANTHER" id="PTHR37305">
    <property type="entry name" value="INTEGRAL MEMBRANE PROTEIN-RELATED"/>
    <property type="match status" value="1"/>
</dbReference>